<dbReference type="InterPro" id="IPR012332">
    <property type="entry name" value="Autotransporter_pectin_lyase_C"/>
</dbReference>
<dbReference type="NCBIfam" id="TIGR01414">
    <property type="entry name" value="autotrans_barl"/>
    <property type="match status" value="1"/>
</dbReference>
<comment type="caution">
    <text evidence="4">The sequence shown here is derived from an EMBL/GenBank/DDBJ whole genome shotgun (WGS) entry which is preliminary data.</text>
</comment>
<dbReference type="PANTHER" id="PTHR35037">
    <property type="entry name" value="C-TERMINAL REGION OF AIDA-LIKE PROTEIN"/>
    <property type="match status" value="1"/>
</dbReference>
<feature type="region of interest" description="Disordered" evidence="1">
    <location>
        <begin position="656"/>
        <end position="678"/>
    </location>
</feature>
<dbReference type="Gene3D" id="2.160.20.20">
    <property type="match status" value="1"/>
</dbReference>
<feature type="compositionally biased region" description="Pro residues" evidence="1">
    <location>
        <begin position="656"/>
        <end position="671"/>
    </location>
</feature>
<keyword evidence="5" id="KW-1185">Reference proteome</keyword>
<dbReference type="Pfam" id="PF03212">
    <property type="entry name" value="Pertactin"/>
    <property type="match status" value="1"/>
</dbReference>
<dbReference type="InterPro" id="IPR036709">
    <property type="entry name" value="Autotransporte_beta_dom_sf"/>
</dbReference>
<name>A0ABS0DTS1_9GAMM</name>
<evidence type="ECO:0000259" key="3">
    <source>
        <dbReference type="PROSITE" id="PS51208"/>
    </source>
</evidence>
<dbReference type="InterPro" id="IPR005546">
    <property type="entry name" value="Autotransporte_beta"/>
</dbReference>
<proteinExistence type="predicted"/>
<dbReference type="InterPro" id="IPR051551">
    <property type="entry name" value="Autotransporter_adhesion"/>
</dbReference>
<sequence length="988" mass="105151">MDNEPRKWKTFAFRLIKLTPLAISVSLANYALATDISDKDEFGNVTNAPIFDISGTTPFDLSAEGYLDGINATTWSEGSNVSIPAFYIHDGGTLTQSVAAPVTITTHGSFTEAMLISKGGSVNLLGPLIVNTYGESIGIIMKGAGTSFLSTNDVTVNTYNNSTPAFTVNDNATATIAGTLNINSMNNGSDGLVIQDGAMGTINKVNITTAGDFSEGIILNNINPSLHKRNDVLITGSGSAVTTHGKHTNALYAEDNGFILFSNDAVITTTGEGSRAIYSTRNGGVLMNGGSVNTEYAGSTAIESNQNSYVTLVDTDVHSAGAAISSNENSVVSVLNGTISSGNTTSGIEISHQGKVHLNQVIMENTQSDKPLVDLITSYDTPDYAFGGALSLKNSQLTGKTQGVHASEGDWAVTLDNSTLTTADAFVVAGSNASQIANLSVDASNGSIINGNLIALSADEDPIASQLTLNLLNSTWQGSAINGAALTSAPAGTINIDAQDSQWLMTGSSRIDSLNMNNASVQFSDQGDYKTLEMQTLSGNGTFFMNTSLEQDAQGNSAGDLIHVTGNASGQFGLNISTSGTAAETINDGIRVAQIDDASRHNGLFSLENSVSIGAYDYYLFEGSKEATGDNNDWYLRAEIPTPDVPVPDVPVPDVPTPDTPTPDIPVPTPDTPETYRGEIPGYIAAPYLNLYYGMRIAGTLHERMGDTEAYGKGYNNRSWARTGGEHTTFDAGRFDYDSDYWFAQFGTDLYQDELKNGTRVHAGIMATLGNQSTDTQDQVRTLAGKRADAGSVRSDAYSLGGYYTRYAQDGAYIDLVGQFTWYRNQYDSLHDAKQDSYGALLSAEAGKPYTVSTNWKIEPQGQIIYQYLNAEDFSDEISDISGVSVNQGTARAGLRLFRDQAEDKASEKFKPYLTADVLSNFSDSPDINVGGTDISTTDFSDQYWQTGAGMTAQLAPNTSVYADVKYVKGFDGDMEGYVGHIGIQGRF</sequence>
<dbReference type="EMBL" id="JADOBH010000002">
    <property type="protein sequence ID" value="MBF7956397.1"/>
    <property type="molecule type" value="Genomic_DNA"/>
</dbReference>
<dbReference type="Gene3D" id="2.40.128.130">
    <property type="entry name" value="Autotransporter beta-domain"/>
    <property type="match status" value="1"/>
</dbReference>
<evidence type="ECO:0000313" key="4">
    <source>
        <dbReference type="EMBL" id="MBF7956397.1"/>
    </source>
</evidence>
<reference evidence="4 5" key="1">
    <citation type="submission" date="2020-11" db="EMBL/GenBank/DDBJ databases">
        <title>Taxonomic investigation of Rahnella spp.</title>
        <authorList>
            <person name="Lee S.D."/>
        </authorList>
    </citation>
    <scope>NUCLEOTIDE SEQUENCE [LARGE SCALE GENOMIC DNA]</scope>
    <source>
        <strain evidence="4 5">SAP-10</strain>
    </source>
</reference>
<dbReference type="InterPro" id="IPR006315">
    <property type="entry name" value="OM_autotransptr_brl_dom"/>
</dbReference>
<dbReference type="Proteomes" id="UP000600307">
    <property type="component" value="Unassembled WGS sequence"/>
</dbReference>
<feature type="domain" description="Autotransporter" evidence="3">
    <location>
        <begin position="712"/>
        <end position="988"/>
    </location>
</feature>
<dbReference type="InterPro" id="IPR004899">
    <property type="entry name" value="Pertactin_central"/>
</dbReference>
<dbReference type="Pfam" id="PF03797">
    <property type="entry name" value="Autotransporter"/>
    <property type="match status" value="1"/>
</dbReference>
<feature type="chain" id="PRO_5045990852" evidence="2">
    <location>
        <begin position="34"/>
        <end position="988"/>
    </location>
</feature>
<protein>
    <submittedName>
        <fullName evidence="4">Autotransporter outer membrane beta-barrel domain-containing protein</fullName>
    </submittedName>
</protein>
<keyword evidence="2" id="KW-0732">Signal</keyword>
<evidence type="ECO:0000313" key="5">
    <source>
        <dbReference type="Proteomes" id="UP000600307"/>
    </source>
</evidence>
<feature type="signal peptide" evidence="2">
    <location>
        <begin position="1"/>
        <end position="33"/>
    </location>
</feature>
<dbReference type="InterPro" id="IPR011050">
    <property type="entry name" value="Pectin_lyase_fold/virulence"/>
</dbReference>
<evidence type="ECO:0000256" key="1">
    <source>
        <dbReference type="SAM" id="MobiDB-lite"/>
    </source>
</evidence>
<evidence type="ECO:0000256" key="2">
    <source>
        <dbReference type="SAM" id="SignalP"/>
    </source>
</evidence>
<organism evidence="4 5">
    <name type="scientific">Rahnella victoriana</name>
    <dbReference type="NCBI Taxonomy" id="1510570"/>
    <lineage>
        <taxon>Bacteria</taxon>
        <taxon>Pseudomonadati</taxon>
        <taxon>Pseudomonadota</taxon>
        <taxon>Gammaproteobacteria</taxon>
        <taxon>Enterobacterales</taxon>
        <taxon>Yersiniaceae</taxon>
        <taxon>Rahnella</taxon>
    </lineage>
</organism>
<dbReference type="SUPFAM" id="SSF51126">
    <property type="entry name" value="Pectin lyase-like"/>
    <property type="match status" value="1"/>
</dbReference>
<accession>A0ABS0DTS1</accession>
<dbReference type="SMART" id="SM00869">
    <property type="entry name" value="Autotransporter"/>
    <property type="match status" value="1"/>
</dbReference>
<dbReference type="PROSITE" id="PS51208">
    <property type="entry name" value="AUTOTRANSPORTER"/>
    <property type="match status" value="1"/>
</dbReference>
<dbReference type="PANTHER" id="PTHR35037:SF3">
    <property type="entry name" value="C-TERMINAL REGION OF AIDA-LIKE PROTEIN"/>
    <property type="match status" value="1"/>
</dbReference>
<dbReference type="SUPFAM" id="SSF103515">
    <property type="entry name" value="Autotransporter"/>
    <property type="match status" value="1"/>
</dbReference>
<gene>
    <name evidence="4" type="ORF">IV431_12600</name>
</gene>